<comment type="caution">
    <text evidence="2">Once thought to be involved in copper homeostasis, experiments in E.coli have shown this is not the case.</text>
</comment>
<dbReference type="Pfam" id="PF03932">
    <property type="entry name" value="CutC"/>
    <property type="match status" value="1"/>
</dbReference>
<comment type="similarity">
    <text evidence="1 2">Belongs to the CutC family.</text>
</comment>
<protein>
    <recommendedName>
        <fullName evidence="2">PF03932 family protein CutC</fullName>
    </recommendedName>
</protein>
<keyword evidence="4" id="KW-1185">Reference proteome</keyword>
<dbReference type="SUPFAM" id="SSF110395">
    <property type="entry name" value="CutC-like"/>
    <property type="match status" value="1"/>
</dbReference>
<dbReference type="Gene3D" id="3.20.20.380">
    <property type="entry name" value="Copper homeostasis (CutC) domain"/>
    <property type="match status" value="1"/>
</dbReference>
<reference evidence="3 4" key="1">
    <citation type="submission" date="2020-08" db="EMBL/GenBank/DDBJ databases">
        <title>Genomic Encyclopedia of Type Strains, Phase IV (KMG-IV): sequencing the most valuable type-strain genomes for metagenomic binning, comparative biology and taxonomic classification.</title>
        <authorList>
            <person name="Goeker M."/>
        </authorList>
    </citation>
    <scope>NUCLEOTIDE SEQUENCE [LARGE SCALE GENOMIC DNA]</scope>
    <source>
        <strain evidence="3 4">DSM 105137</strain>
    </source>
</reference>
<name>A0A840E217_9BACT</name>
<evidence type="ECO:0000313" key="3">
    <source>
        <dbReference type="EMBL" id="MBB4077792.1"/>
    </source>
</evidence>
<dbReference type="AlphaFoldDB" id="A0A840E217"/>
<dbReference type="HAMAP" id="MF_00795">
    <property type="entry name" value="CutC"/>
    <property type="match status" value="1"/>
</dbReference>
<sequence length="246" mass="26510">MPDVIFEVCLQGVDDVVAAMAGGAQRVELCAALVEGGITPSIATIAACAELDTEVMVMIRPRGGDFDYSMRELALMEDDILRCRDLGVSGVVFGMLTTDGKVAGTQVQRMKRAAGPLRTTFHRAFDVCRDPFTALEQLADLGVDRILTSGQAATVPEGIPRLRELIARAEGRIGILPGCGITPENVASVIDQTGASEFHATAFANRESNMKFRNKAVYMGIPGLPEYERQVTCAEEVRKYLRAVGN</sequence>
<organism evidence="3 4">
    <name type="scientific">Neolewinella aquimaris</name>
    <dbReference type="NCBI Taxonomy" id="1835722"/>
    <lineage>
        <taxon>Bacteria</taxon>
        <taxon>Pseudomonadati</taxon>
        <taxon>Bacteroidota</taxon>
        <taxon>Saprospiria</taxon>
        <taxon>Saprospirales</taxon>
        <taxon>Lewinellaceae</taxon>
        <taxon>Neolewinella</taxon>
    </lineage>
</organism>
<evidence type="ECO:0000256" key="1">
    <source>
        <dbReference type="ARBA" id="ARBA00007768"/>
    </source>
</evidence>
<evidence type="ECO:0000313" key="4">
    <source>
        <dbReference type="Proteomes" id="UP000576209"/>
    </source>
</evidence>
<dbReference type="InterPro" id="IPR005627">
    <property type="entry name" value="CutC-like"/>
</dbReference>
<dbReference type="InterPro" id="IPR036822">
    <property type="entry name" value="CutC-like_dom_sf"/>
</dbReference>
<dbReference type="EMBL" id="JACIFF010000001">
    <property type="protein sequence ID" value="MBB4077792.1"/>
    <property type="molecule type" value="Genomic_DNA"/>
</dbReference>
<comment type="subcellular location">
    <subcellularLocation>
        <location evidence="2">Cytoplasm</location>
    </subcellularLocation>
</comment>
<dbReference type="GO" id="GO:0005737">
    <property type="term" value="C:cytoplasm"/>
    <property type="evidence" value="ECO:0007669"/>
    <property type="project" value="UniProtKB-SubCell"/>
</dbReference>
<accession>A0A840E217</accession>
<dbReference type="FunFam" id="3.20.20.380:FF:000001">
    <property type="entry name" value="Copper homeostasis protein CutC"/>
    <property type="match status" value="1"/>
</dbReference>
<proteinExistence type="inferred from homology"/>
<evidence type="ECO:0000256" key="2">
    <source>
        <dbReference type="HAMAP-Rule" id="MF_00795"/>
    </source>
</evidence>
<dbReference type="GO" id="GO:0005507">
    <property type="term" value="F:copper ion binding"/>
    <property type="evidence" value="ECO:0007669"/>
    <property type="project" value="TreeGrafter"/>
</dbReference>
<keyword evidence="2" id="KW-0963">Cytoplasm</keyword>
<comment type="caution">
    <text evidence="3">The sequence shown here is derived from an EMBL/GenBank/DDBJ whole genome shotgun (WGS) entry which is preliminary data.</text>
</comment>
<gene>
    <name evidence="2" type="primary">cutC</name>
    <name evidence="3" type="ORF">GGR28_000393</name>
</gene>
<dbReference type="PANTHER" id="PTHR12598">
    <property type="entry name" value="COPPER HOMEOSTASIS PROTEIN CUTC"/>
    <property type="match status" value="1"/>
</dbReference>
<dbReference type="PANTHER" id="PTHR12598:SF0">
    <property type="entry name" value="COPPER HOMEOSTASIS PROTEIN CUTC HOMOLOG"/>
    <property type="match status" value="1"/>
</dbReference>
<dbReference type="Proteomes" id="UP000576209">
    <property type="component" value="Unassembled WGS sequence"/>
</dbReference>
<dbReference type="RefSeq" id="WP_183494032.1">
    <property type="nucleotide sequence ID" value="NZ_JACIFF010000001.1"/>
</dbReference>